<organism evidence="2">
    <name type="scientific">uncultured Phycisphaerae bacterium</name>
    <dbReference type="NCBI Taxonomy" id="904963"/>
    <lineage>
        <taxon>Bacteria</taxon>
        <taxon>Pseudomonadati</taxon>
        <taxon>Planctomycetota</taxon>
        <taxon>Phycisphaerae</taxon>
        <taxon>environmental samples</taxon>
    </lineage>
</organism>
<feature type="non-terminal residue" evidence="2">
    <location>
        <position position="1"/>
    </location>
</feature>
<accession>A0A6J4QH48</accession>
<evidence type="ECO:0000256" key="1">
    <source>
        <dbReference type="SAM" id="MobiDB-lite"/>
    </source>
</evidence>
<dbReference type="AlphaFoldDB" id="A0A6J4QH48"/>
<feature type="region of interest" description="Disordered" evidence="1">
    <location>
        <begin position="49"/>
        <end position="155"/>
    </location>
</feature>
<sequence length="155" mass="16935">EHRGRHPDLALGGRVAVGGARGVRRVLRADGPRRPPAGRRAALRAVRLHRGRPREHALPRVRLGLEPPPRRRRRRAATPPRARRGGAAAGAAGDRLGRARRGAGRPRGRLVPVPPDRVGHWRLPGRGPDGARQVVGRAPAPYARRRPVRHTALRA</sequence>
<feature type="compositionally biased region" description="Low complexity" evidence="1">
    <location>
        <begin position="85"/>
        <end position="94"/>
    </location>
</feature>
<feature type="compositionally biased region" description="Basic residues" evidence="1">
    <location>
        <begin position="98"/>
        <end position="108"/>
    </location>
</feature>
<evidence type="ECO:0000313" key="2">
    <source>
        <dbReference type="EMBL" id="CAA9444596.1"/>
    </source>
</evidence>
<proteinExistence type="predicted"/>
<reference evidence="2" key="1">
    <citation type="submission" date="2020-02" db="EMBL/GenBank/DDBJ databases">
        <authorList>
            <person name="Meier V. D."/>
        </authorList>
    </citation>
    <scope>NUCLEOTIDE SEQUENCE</scope>
    <source>
        <strain evidence="2">AVDCRST_MAG64</strain>
    </source>
</reference>
<feature type="compositionally biased region" description="Basic residues" evidence="1">
    <location>
        <begin position="143"/>
        <end position="155"/>
    </location>
</feature>
<protein>
    <submittedName>
        <fullName evidence="2">Uncharacterized protein</fullName>
    </submittedName>
</protein>
<dbReference type="EMBL" id="CADCUQ010001040">
    <property type="protein sequence ID" value="CAA9444596.1"/>
    <property type="molecule type" value="Genomic_DNA"/>
</dbReference>
<name>A0A6J4QH48_9BACT</name>
<feature type="compositionally biased region" description="Basic residues" evidence="1">
    <location>
        <begin position="70"/>
        <end position="84"/>
    </location>
</feature>
<feature type="non-terminal residue" evidence="2">
    <location>
        <position position="155"/>
    </location>
</feature>
<gene>
    <name evidence="2" type="ORF">AVDCRST_MAG64-4429</name>
</gene>